<organism evidence="6 7">
    <name type="scientific">Zavarzinia aquatilis</name>
    <dbReference type="NCBI Taxonomy" id="2211142"/>
    <lineage>
        <taxon>Bacteria</taxon>
        <taxon>Pseudomonadati</taxon>
        <taxon>Pseudomonadota</taxon>
        <taxon>Alphaproteobacteria</taxon>
        <taxon>Rhodospirillales</taxon>
        <taxon>Zavarziniaceae</taxon>
        <taxon>Zavarzinia</taxon>
    </lineage>
</organism>
<dbReference type="PANTHER" id="PTHR12629:SF0">
    <property type="entry name" value="DIPHOSPHOINOSITOL-POLYPHOSPHATE DIPHOSPHATASE"/>
    <property type="match status" value="1"/>
</dbReference>
<dbReference type="Gene3D" id="3.90.79.10">
    <property type="entry name" value="Nucleoside Triphosphate Pyrophosphohydrolase"/>
    <property type="match status" value="1"/>
</dbReference>
<evidence type="ECO:0000259" key="5">
    <source>
        <dbReference type="PROSITE" id="PS51462"/>
    </source>
</evidence>
<evidence type="ECO:0000313" key="6">
    <source>
        <dbReference type="EMBL" id="PWR24471.1"/>
    </source>
</evidence>
<protein>
    <submittedName>
        <fullName evidence="6">NUDIX hydrolase</fullName>
    </submittedName>
</protein>
<keyword evidence="4" id="KW-0460">Magnesium</keyword>
<accession>A0A317ECL6</accession>
<dbReference type="RefSeq" id="WP_109903930.1">
    <property type="nucleotide sequence ID" value="NZ_QGLE01000003.1"/>
</dbReference>
<gene>
    <name evidence="6" type="ORF">DKG74_06605</name>
</gene>
<evidence type="ECO:0000256" key="3">
    <source>
        <dbReference type="ARBA" id="ARBA00022801"/>
    </source>
</evidence>
<dbReference type="InterPro" id="IPR047198">
    <property type="entry name" value="DDP-like_NUDIX"/>
</dbReference>
<dbReference type="PROSITE" id="PS51462">
    <property type="entry name" value="NUDIX"/>
    <property type="match status" value="1"/>
</dbReference>
<evidence type="ECO:0000256" key="1">
    <source>
        <dbReference type="ARBA" id="ARBA00001946"/>
    </source>
</evidence>
<keyword evidence="2" id="KW-0479">Metal-binding</keyword>
<dbReference type="InterPro" id="IPR015797">
    <property type="entry name" value="NUDIX_hydrolase-like_dom_sf"/>
</dbReference>
<dbReference type="SUPFAM" id="SSF55811">
    <property type="entry name" value="Nudix"/>
    <property type="match status" value="1"/>
</dbReference>
<sequence>MTKKAETRQYAALPIDLSSGELKIVLVTSRTTGRWIVPKGRPEPGLPGHEVARREAFEEAGLLGTVSHKSLGSFVGVKGQGTTAAPARVLVYPFRVSAYLDDFPEKGQRDIRTVTYLDALMLLSDGGLVSLLLRNERRLIDSLPPLAVIGADR</sequence>
<dbReference type="GO" id="GO:0046872">
    <property type="term" value="F:metal ion binding"/>
    <property type="evidence" value="ECO:0007669"/>
    <property type="project" value="UniProtKB-KW"/>
</dbReference>
<keyword evidence="7" id="KW-1185">Reference proteome</keyword>
<comment type="cofactor">
    <cofactor evidence="1">
        <name>Mg(2+)</name>
        <dbReference type="ChEBI" id="CHEBI:18420"/>
    </cofactor>
</comment>
<dbReference type="AlphaFoldDB" id="A0A317ECL6"/>
<dbReference type="PANTHER" id="PTHR12629">
    <property type="entry name" value="DIPHOSPHOINOSITOL POLYPHOSPHATE PHOSPHOHYDROLASE"/>
    <property type="match status" value="1"/>
</dbReference>
<dbReference type="Pfam" id="PF00293">
    <property type="entry name" value="NUDIX"/>
    <property type="match status" value="1"/>
</dbReference>
<evidence type="ECO:0000256" key="2">
    <source>
        <dbReference type="ARBA" id="ARBA00022723"/>
    </source>
</evidence>
<evidence type="ECO:0000313" key="7">
    <source>
        <dbReference type="Proteomes" id="UP000245461"/>
    </source>
</evidence>
<feature type="domain" description="Nudix hydrolase" evidence="5">
    <location>
        <begin position="5"/>
        <end position="136"/>
    </location>
</feature>
<comment type="caution">
    <text evidence="6">The sequence shown here is derived from an EMBL/GenBank/DDBJ whole genome shotgun (WGS) entry which is preliminary data.</text>
</comment>
<dbReference type="GO" id="GO:0016462">
    <property type="term" value="F:pyrophosphatase activity"/>
    <property type="evidence" value="ECO:0007669"/>
    <property type="project" value="InterPro"/>
</dbReference>
<dbReference type="OrthoDB" id="7066910at2"/>
<proteinExistence type="predicted"/>
<dbReference type="InterPro" id="IPR000086">
    <property type="entry name" value="NUDIX_hydrolase_dom"/>
</dbReference>
<dbReference type="GO" id="GO:0005737">
    <property type="term" value="C:cytoplasm"/>
    <property type="evidence" value="ECO:0007669"/>
    <property type="project" value="TreeGrafter"/>
</dbReference>
<dbReference type="EMBL" id="QGLE01000003">
    <property type="protein sequence ID" value="PWR24471.1"/>
    <property type="molecule type" value="Genomic_DNA"/>
</dbReference>
<reference evidence="6 7" key="1">
    <citation type="submission" date="2018-05" db="EMBL/GenBank/DDBJ databases">
        <title>Zavarzinia sp. HR-AS.</title>
        <authorList>
            <person name="Lee Y."/>
            <person name="Jeon C.O."/>
        </authorList>
    </citation>
    <scope>NUCLEOTIDE SEQUENCE [LARGE SCALE GENOMIC DNA]</scope>
    <source>
        <strain evidence="6 7">HR-AS</strain>
    </source>
</reference>
<dbReference type="Proteomes" id="UP000245461">
    <property type="component" value="Unassembled WGS sequence"/>
</dbReference>
<name>A0A317ECL6_9PROT</name>
<evidence type="ECO:0000256" key="4">
    <source>
        <dbReference type="ARBA" id="ARBA00022842"/>
    </source>
</evidence>
<keyword evidence="3 6" id="KW-0378">Hydrolase</keyword>
<dbReference type="CDD" id="cd04666">
    <property type="entry name" value="NUDIX_DIPP2_like_Nudt4"/>
    <property type="match status" value="1"/>
</dbReference>